<organism evidence="1">
    <name type="scientific">marine metagenome</name>
    <dbReference type="NCBI Taxonomy" id="408172"/>
    <lineage>
        <taxon>unclassified sequences</taxon>
        <taxon>metagenomes</taxon>
        <taxon>ecological metagenomes</taxon>
    </lineage>
</organism>
<dbReference type="InterPro" id="IPR036249">
    <property type="entry name" value="Thioredoxin-like_sf"/>
</dbReference>
<gene>
    <name evidence="1" type="ORF">METZ01_LOCUS350031</name>
</gene>
<protein>
    <recommendedName>
        <fullName evidence="2">Thioredoxin family protein</fullName>
    </recommendedName>
</protein>
<feature type="non-terminal residue" evidence="1">
    <location>
        <position position="1"/>
    </location>
</feature>
<accession>A0A382RJ76</accession>
<name>A0A382RJ76_9ZZZZ</name>
<dbReference type="SUPFAM" id="SSF52833">
    <property type="entry name" value="Thioredoxin-like"/>
    <property type="match status" value="1"/>
</dbReference>
<evidence type="ECO:0000313" key="1">
    <source>
        <dbReference type="EMBL" id="SVC97177.1"/>
    </source>
</evidence>
<dbReference type="EMBL" id="UINC01121779">
    <property type="protein sequence ID" value="SVC97177.1"/>
    <property type="molecule type" value="Genomic_DNA"/>
</dbReference>
<evidence type="ECO:0008006" key="2">
    <source>
        <dbReference type="Google" id="ProtNLM"/>
    </source>
</evidence>
<sequence>VKDAENFQKWAKSVVLFSHITSRVDGAKYPNLLSEKGGRGFPYCVFLDEEGNVLAKHEGPRNVEGFTKSANSVKSFLELKEKAASGDEGAKFDYLLARIELGHLSADDAKKECDGLKLTKVQSAKIEKALTNLMISDTIKGVRSKEAAVAAGKKFASLLASGVTPADKNSNEWLSFMAYTMLYAEETGDPGLFEDAYGRFKEKHGENKRYAKFLEKAESRL</sequence>
<feature type="non-terminal residue" evidence="1">
    <location>
        <position position="221"/>
    </location>
</feature>
<proteinExistence type="predicted"/>
<reference evidence="1" key="1">
    <citation type="submission" date="2018-05" db="EMBL/GenBank/DDBJ databases">
        <authorList>
            <person name="Lanie J.A."/>
            <person name="Ng W.-L."/>
            <person name="Kazmierczak K.M."/>
            <person name="Andrzejewski T.M."/>
            <person name="Davidsen T.M."/>
            <person name="Wayne K.J."/>
            <person name="Tettelin H."/>
            <person name="Glass J.I."/>
            <person name="Rusch D."/>
            <person name="Podicherti R."/>
            <person name="Tsui H.-C.T."/>
            <person name="Winkler M.E."/>
        </authorList>
    </citation>
    <scope>NUCLEOTIDE SEQUENCE</scope>
</reference>
<dbReference type="AlphaFoldDB" id="A0A382RJ76"/>